<evidence type="ECO:0000313" key="2">
    <source>
        <dbReference type="EMBL" id="BAB30718.1"/>
    </source>
</evidence>
<reference evidence="2" key="7">
    <citation type="journal article" date="2005" name="Science">
        <title>The Transcriptional Landscape of the Mammalian Genome.</title>
        <authorList>
            <consortium name="The FANTOM Consortium"/>
            <consortium name="Riken Genome Exploration Research Group and Genome Science Group (Genome Network Project Core Group)"/>
        </authorList>
    </citation>
    <scope>NUCLEOTIDE SEQUENCE</scope>
    <source>
        <strain evidence="2">C57BL/6J</strain>
        <tissue evidence="2">Head</tissue>
    </source>
</reference>
<name>Q9CU81_MOUSE</name>
<reference evidence="2" key="5">
    <citation type="journal article" date="2001" name="Nature">
        <title>Functional annotation of a full-length mouse cDNA collection.</title>
        <authorList>
            <consortium name="The RIKEN Genome Exploration Research Group Phase II Team and the FANTOM Consortium"/>
        </authorList>
    </citation>
    <scope>NUCLEOTIDE SEQUENCE</scope>
    <source>
        <strain evidence="2">C57BL/6J</strain>
        <tissue evidence="2">Head</tissue>
    </source>
</reference>
<reference evidence="2" key="4">
    <citation type="submission" date="2000-07" db="EMBL/GenBank/DDBJ databases">
        <authorList>
            <person name="Adachi J."/>
            <person name="Aizawa K."/>
            <person name="Akahira S."/>
            <person name="Akimura T."/>
            <person name="Arai A."/>
            <person name="Aono H."/>
            <person name="Arakawa T."/>
            <person name="Bono H."/>
            <person name="Carninci P."/>
            <person name="Fukuda S."/>
            <person name="Fukunishi Y."/>
            <person name="Furuno M."/>
            <person name="Hanagaki T."/>
            <person name="Hara A."/>
            <person name="Hayatsu N."/>
            <person name="Hiramoto K."/>
            <person name="Hiraoka T."/>
            <person name="Hori F."/>
            <person name="Imotani K."/>
            <person name="Ishii Y."/>
            <person name="Itoh M."/>
            <person name="Izawa M."/>
            <person name="Kasukawa T."/>
            <person name="Kato H."/>
            <person name="Kawai J."/>
            <person name="Kojima Y."/>
            <person name="Konno H."/>
            <person name="Kouda M."/>
            <person name="Koya S."/>
            <person name="Kurihara C."/>
            <person name="Matsuyama T."/>
            <person name="Miyazaki A."/>
            <person name="Nishi K."/>
            <person name="Nomura K."/>
            <person name="Numazaki R."/>
            <person name="Ohno M."/>
            <person name="Okazaki Y."/>
            <person name="Okido T."/>
            <person name="Owa C."/>
            <person name="Saito H."/>
            <person name="Saito R."/>
            <person name="Sakai C."/>
            <person name="Sakai K."/>
            <person name="Sano H."/>
            <person name="Sasaki D."/>
            <person name="Shibata K."/>
            <person name="Shibata Y."/>
            <person name="Shinagawa A."/>
            <person name="Shiraki T."/>
            <person name="Sogabe Y."/>
            <person name="Suzuki H."/>
            <person name="Tagami M."/>
            <person name="Tagawa A."/>
            <person name="Takahashi F."/>
            <person name="Tanaka T."/>
            <person name="Tejima Y."/>
            <person name="Toya T."/>
            <person name="Yamamura T."/>
            <person name="Yasunishi A."/>
            <person name="Yoshida K."/>
            <person name="Yoshino M."/>
            <person name="Muramatsu M."/>
            <person name="Hayashizaki Y."/>
        </authorList>
    </citation>
    <scope>NUCLEOTIDE SEQUENCE</scope>
    <source>
        <strain evidence="2">C57BL/6J</strain>
        <tissue evidence="2">Head</tissue>
    </source>
</reference>
<reference evidence="2" key="6">
    <citation type="journal article" date="2002" name="Nature">
        <title>Analysis of the mouse transcriptome based on functional annotation of 60,770 full-length cDNAs.</title>
        <authorList>
            <consortium name="The FANTOM Consortium and the RIKEN Genome Exploration Research Group Phase I and II Team"/>
        </authorList>
    </citation>
    <scope>NUCLEOTIDE SEQUENCE</scope>
    <source>
        <strain evidence="2">C57BL/6J</strain>
        <tissue evidence="2">Head</tissue>
    </source>
</reference>
<dbReference type="AlphaFoldDB" id="Q9CU81"/>
<gene>
    <name evidence="3" type="primary">Rfx2</name>
</gene>
<sequence length="103" mass="11454">LPELPAELQDLGAPAPFSCALTKIVTAFVLFWKELLPSRFLAHPKYPRRPKSSDHSPLEPDTAAFGGPLPCRSGKLKRTHSVLFAEIPNLENFPEGKYCVNRL</sequence>
<evidence type="ECO:0000313" key="3">
    <source>
        <dbReference type="MGI" id="MGI:106583"/>
    </source>
</evidence>
<reference evidence="2" key="3">
    <citation type="journal article" date="2000" name="Genome Res.">
        <title>RIKEN integrated sequence analysis (RISA) system--384-format sequencing pipeline with 384 multicapillary sequencer.</title>
        <authorList>
            <person name="Shibata K."/>
            <person name="Itoh M."/>
            <person name="Aizawa K."/>
            <person name="Nagaoka S."/>
            <person name="Sasaki N."/>
            <person name="Carninci P."/>
            <person name="Konno H."/>
            <person name="Akiyama J."/>
            <person name="Nishi K."/>
            <person name="Kitsunai T."/>
            <person name="Tashiro H."/>
            <person name="Itoh M."/>
            <person name="Sumi N."/>
            <person name="Ishii Y."/>
            <person name="Nakamura S."/>
            <person name="Hazama M."/>
            <person name="Nishine T."/>
            <person name="Harada A."/>
            <person name="Yamamoto R."/>
            <person name="Matsumoto H."/>
            <person name="Sakaguchi S."/>
            <person name="Ikegami T."/>
            <person name="Kashiwagi K."/>
            <person name="Fujiwake S."/>
            <person name="Inoue K."/>
            <person name="Togawa Y."/>
            <person name="Izawa M."/>
            <person name="Ohara E."/>
            <person name="Watahiki M."/>
            <person name="Yoneda Y."/>
            <person name="Ishikawa T."/>
            <person name="Ozawa K."/>
            <person name="Tanaka T."/>
            <person name="Matsuura S."/>
            <person name="Kawai J."/>
            <person name="Okazaki Y."/>
            <person name="Muramatsu M."/>
            <person name="Inoue Y."/>
            <person name="Kira A."/>
            <person name="Hayashizaki Y."/>
        </authorList>
    </citation>
    <scope>NUCLEOTIDE SEQUENCE</scope>
    <source>
        <strain evidence="2">C57BL/6J</strain>
        <tissue evidence="2">Head</tissue>
    </source>
</reference>
<reference evidence="2" key="8">
    <citation type="journal article" date="2005" name="Science">
        <title>Antisense Transcription in the Mammalian Transcriptome.</title>
        <authorList>
            <consortium name="RIKEN Genome Exploration Research Group and Genome Science Group (Genome Network Project Core Group) and the FANTOM Consortium"/>
        </authorList>
    </citation>
    <scope>NUCLEOTIDE SEQUENCE</scope>
    <source>
        <strain evidence="2">C57BL/6J</strain>
        <tissue evidence="2">Head</tissue>
    </source>
</reference>
<organism evidence="2">
    <name type="scientific">Mus musculus</name>
    <name type="common">Mouse</name>
    <dbReference type="NCBI Taxonomy" id="10090"/>
    <lineage>
        <taxon>Eukaryota</taxon>
        <taxon>Metazoa</taxon>
        <taxon>Chordata</taxon>
        <taxon>Craniata</taxon>
        <taxon>Vertebrata</taxon>
        <taxon>Euteleostomi</taxon>
        <taxon>Mammalia</taxon>
        <taxon>Eutheria</taxon>
        <taxon>Euarchontoglires</taxon>
        <taxon>Glires</taxon>
        <taxon>Rodentia</taxon>
        <taxon>Myomorpha</taxon>
        <taxon>Muroidea</taxon>
        <taxon>Muridae</taxon>
        <taxon>Murinae</taxon>
        <taxon>Mus</taxon>
        <taxon>Mus</taxon>
    </lineage>
</organism>
<dbReference type="MGI" id="MGI:106583">
    <property type="gene designation" value="Rfx2"/>
</dbReference>
<reference evidence="2" key="1">
    <citation type="journal article" date="1999" name="Methods Enzymol.">
        <title>High-efficiency full-length cDNA cloning.</title>
        <authorList>
            <person name="Carninci P."/>
            <person name="Hayashizaki Y."/>
        </authorList>
    </citation>
    <scope>NUCLEOTIDE SEQUENCE</scope>
    <source>
        <strain evidence="2">C57BL/6J</strain>
        <tissue evidence="2">Head</tissue>
    </source>
</reference>
<dbReference type="AGR" id="MGI:106583"/>
<feature type="region of interest" description="Disordered" evidence="1">
    <location>
        <begin position="43"/>
        <end position="66"/>
    </location>
</feature>
<dbReference type="EMBL" id="AK017377">
    <property type="protein sequence ID" value="BAB30718.1"/>
    <property type="molecule type" value="mRNA"/>
</dbReference>
<feature type="non-terminal residue" evidence="2">
    <location>
        <position position="1"/>
    </location>
</feature>
<proteinExistence type="evidence at transcript level"/>
<accession>Q9CU81</accession>
<evidence type="ECO:0000256" key="1">
    <source>
        <dbReference type="SAM" id="MobiDB-lite"/>
    </source>
</evidence>
<protein>
    <submittedName>
        <fullName evidence="2">Uncharacterized protein</fullName>
    </submittedName>
</protein>
<reference evidence="2" key="2">
    <citation type="journal article" date="2000" name="Genome Res.">
        <title>Normalization and subtraction of cap-trapper-selected cDNAs to prepare full-length cDNA libraries for rapid discovery of new genes.</title>
        <authorList>
            <person name="Carninci P."/>
            <person name="Shibata Y."/>
            <person name="Hayatsu N."/>
            <person name="Sugahara Y."/>
            <person name="Shibata K."/>
            <person name="Itoh M."/>
            <person name="Konno H."/>
            <person name="Okazaki Y."/>
            <person name="Muramatsu M."/>
            <person name="Hayashizaki Y."/>
        </authorList>
    </citation>
    <scope>NUCLEOTIDE SEQUENCE</scope>
    <source>
        <strain evidence="2">C57BL/6J</strain>
        <tissue evidence="2">Head</tissue>
    </source>
</reference>